<evidence type="ECO:0000313" key="3">
    <source>
        <dbReference type="EMBL" id="KAB7707129.1"/>
    </source>
</evidence>
<dbReference type="PIRSF" id="PIRSF030850">
    <property type="entry name" value="UCP030850"/>
    <property type="match status" value="1"/>
</dbReference>
<dbReference type="AlphaFoldDB" id="A0A6I1FLM3"/>
<organism evidence="3 4">
    <name type="scientific">Bacillus aerolatus</name>
    <dbReference type="NCBI Taxonomy" id="2653354"/>
    <lineage>
        <taxon>Bacteria</taxon>
        <taxon>Bacillati</taxon>
        <taxon>Bacillota</taxon>
        <taxon>Bacilli</taxon>
        <taxon>Bacillales</taxon>
        <taxon>Bacillaceae</taxon>
        <taxon>Bacillus</taxon>
    </lineage>
</organism>
<dbReference type="Pfam" id="PF13391">
    <property type="entry name" value="HNH_2"/>
    <property type="match status" value="1"/>
</dbReference>
<proteinExistence type="predicted"/>
<dbReference type="CDD" id="cd00085">
    <property type="entry name" value="HNHc"/>
    <property type="match status" value="1"/>
</dbReference>
<dbReference type="Proteomes" id="UP000429595">
    <property type="component" value="Unassembled WGS sequence"/>
</dbReference>
<reference evidence="3 4" key="1">
    <citation type="submission" date="2019-10" db="EMBL/GenBank/DDBJ databases">
        <title>Bacillus aerolatum sp. nov., isolated from bioaerosol of sport playgrounds.</title>
        <authorList>
            <person name="Chen P."/>
            <person name="Zhang G."/>
        </authorList>
    </citation>
    <scope>NUCLEOTIDE SEQUENCE [LARGE SCALE GENOMIC DNA]</scope>
    <source>
        <strain evidence="3 4">CX253</strain>
    </source>
</reference>
<protein>
    <submittedName>
        <fullName evidence="3">Uncharacterized protein</fullName>
    </submittedName>
</protein>
<keyword evidence="4" id="KW-1185">Reference proteome</keyword>
<evidence type="ECO:0000259" key="2">
    <source>
        <dbReference type="Pfam" id="PF26340"/>
    </source>
</evidence>
<evidence type="ECO:0000313" key="4">
    <source>
        <dbReference type="Proteomes" id="UP000429595"/>
    </source>
</evidence>
<dbReference type="Pfam" id="PF26340">
    <property type="entry name" value="DNA-SBD_ScoMcrA"/>
    <property type="match status" value="1"/>
</dbReference>
<accession>A0A6I1FLM3</accession>
<dbReference type="InterPro" id="IPR003615">
    <property type="entry name" value="HNH_nuc"/>
</dbReference>
<evidence type="ECO:0000259" key="1">
    <source>
        <dbReference type="Pfam" id="PF13391"/>
    </source>
</evidence>
<feature type="domain" description="ScoMcrA-like DNA sulfur-binding" evidence="2">
    <location>
        <begin position="4"/>
        <end position="151"/>
    </location>
</feature>
<dbReference type="RefSeq" id="WP_152151080.1">
    <property type="nucleotide sequence ID" value="NZ_WEIO01000004.1"/>
</dbReference>
<feature type="domain" description="HNH nuclease" evidence="1">
    <location>
        <begin position="184"/>
        <end position="237"/>
    </location>
</feature>
<sequence length="291" mass="33867">MDINTLLQWIDEMKLHRSSKAGTALKKPLLLLLLLSKIDRDENIKNKFHYKEVEAELDLIIKSFGNRTGRPNSFQPFHHLNSSPIWDLKLPEGVQLTSSKTAAVSLLRQESVYGFINEEAFKLLEKDKRSRTILINYILEKYWPQTIQDELRTYFNFSFYNPYKLVKRDPRFARHVLANFRYKCAMCGFQALFNQTPFGLDAAHILWHSFEGPSTIDNGLALCKLHHWAFDKGVVTVLPDKKIKVSKHFIGAENTSQTFIEGLDGSDLLEWKEVEPSVEYFNWHNKNIFIS</sequence>
<gene>
    <name evidence="3" type="ORF">F9802_08950</name>
</gene>
<name>A0A6I1FLM3_9BACI</name>
<dbReference type="InterPro" id="IPR058813">
    <property type="entry name" value="DNA-SBD_ScoMcrA"/>
</dbReference>
<dbReference type="EMBL" id="WEIO01000004">
    <property type="protein sequence ID" value="KAB7707129.1"/>
    <property type="molecule type" value="Genomic_DNA"/>
</dbReference>
<dbReference type="InterPro" id="IPR011396">
    <property type="entry name" value="PT_DNA_restrict"/>
</dbReference>
<comment type="caution">
    <text evidence="3">The sequence shown here is derived from an EMBL/GenBank/DDBJ whole genome shotgun (WGS) entry which is preliminary data.</text>
</comment>
<dbReference type="NCBIfam" id="NF045808">
    <property type="entry name" value="PT-DNA_restrict"/>
    <property type="match status" value="1"/>
</dbReference>